<dbReference type="Proteomes" id="UP000734854">
    <property type="component" value="Unassembled WGS sequence"/>
</dbReference>
<dbReference type="InterPro" id="IPR016164">
    <property type="entry name" value="FAD-linked_Oxase-like_C"/>
</dbReference>
<keyword evidence="6" id="KW-0560">Oxidoreductase</keyword>
<dbReference type="InterPro" id="IPR050432">
    <property type="entry name" value="FAD-linked_Oxidoreductases_BP"/>
</dbReference>
<organism evidence="8 9">
    <name type="scientific">Zingiber officinale</name>
    <name type="common">Ginger</name>
    <name type="synonym">Amomum zingiber</name>
    <dbReference type="NCBI Taxonomy" id="94328"/>
    <lineage>
        <taxon>Eukaryota</taxon>
        <taxon>Viridiplantae</taxon>
        <taxon>Streptophyta</taxon>
        <taxon>Embryophyta</taxon>
        <taxon>Tracheophyta</taxon>
        <taxon>Spermatophyta</taxon>
        <taxon>Magnoliopsida</taxon>
        <taxon>Liliopsida</taxon>
        <taxon>Zingiberales</taxon>
        <taxon>Zingiberaceae</taxon>
        <taxon>Zingiber</taxon>
    </lineage>
</organism>
<feature type="domain" description="FAD-binding PCMH-type" evidence="7">
    <location>
        <begin position="39"/>
        <end position="216"/>
    </location>
</feature>
<evidence type="ECO:0000256" key="3">
    <source>
        <dbReference type="ARBA" id="ARBA00011928"/>
    </source>
</evidence>
<dbReference type="Pfam" id="PF01565">
    <property type="entry name" value="FAD_binding_4"/>
    <property type="match status" value="1"/>
</dbReference>
<dbReference type="PROSITE" id="PS51387">
    <property type="entry name" value="FAD_PCMH"/>
    <property type="match status" value="1"/>
</dbReference>
<evidence type="ECO:0000259" key="7">
    <source>
        <dbReference type="PROSITE" id="PS51387"/>
    </source>
</evidence>
<comment type="similarity">
    <text evidence="2">Belongs to the oxygen-dependent FAD-linked oxidoreductase family.</text>
</comment>
<sequence length="641" mass="71978">MVIPISQWIDNIPRGIASKLNFDGDSMAPFVTDYGGINRAAPPTAIFCPSSAEDIAALLRFAYDSDSPFPVAAWGNGGSTRGQAFAPGGVVINMAALRVGGRRISVSVDGMYVDVGGEQLWISVLEETLRHGLSLRSCVDYLYLTVGGTLSNGGIGGMVFRHGPHVCSVLELDVITGKGEMITCSPELNSDLFYGVLGGLGQLGVITRARIGLRSAPARVRWLRLFYTDFHSFTRDQEFLISLSHPDGFDYIEGQALLNHQKVDDPTFYSNEDTERINRLAAEFDRMYFLEGAVFFDSASEADQKVKGLLKQLSFNPGFAISKDVNHLDFLNRVHIEMTHRQSSMTGDDSCTTCFHPWIHILVPMSRIRDIHDGVLKGILQNTIPKGVILFYPMNKNRWNDIMTGVAPDEEVFYTVESLWTASTEEEWKSFDARNNEILEFCDRQGIKFKKYWPHYTTQADWERHFGLTKWKKFVQLKQRYDPKAVLSPGQQIFKVIEHQATHSVNCFSYDDASCHLEVRLYGPYYAHYEDELTYFDRTSTTAHSASESKSVSQRRHRPRHISGGCASLHEILLLLVVAILPPTLDNLPPPTHSSLSALVEANSRLKRKYNITAISVAIATVMVDIVEHLTIELLEKRRGR</sequence>
<dbReference type="GO" id="GO:0071949">
    <property type="term" value="F:FAD binding"/>
    <property type="evidence" value="ECO:0007669"/>
    <property type="project" value="InterPro"/>
</dbReference>
<dbReference type="Pfam" id="PF09265">
    <property type="entry name" value="Cytokin-bind"/>
    <property type="match status" value="1"/>
</dbReference>
<dbReference type="GO" id="GO:0019139">
    <property type="term" value="F:cytokinin dehydrogenase activity"/>
    <property type="evidence" value="ECO:0007669"/>
    <property type="project" value="UniProtKB-EC"/>
</dbReference>
<name>A0A8J5LTK6_ZINOF</name>
<proteinExistence type="inferred from homology"/>
<dbReference type="PANTHER" id="PTHR13878:SF127">
    <property type="entry name" value="CYTOKININ DEHYDROGENASE 3"/>
    <property type="match status" value="1"/>
</dbReference>
<dbReference type="EC" id="1.5.99.12" evidence="3"/>
<comment type="cofactor">
    <cofactor evidence="1">
        <name>FAD</name>
        <dbReference type="ChEBI" id="CHEBI:57692"/>
    </cofactor>
</comment>
<evidence type="ECO:0000256" key="5">
    <source>
        <dbReference type="ARBA" id="ARBA00022827"/>
    </source>
</evidence>
<dbReference type="InterPro" id="IPR016169">
    <property type="entry name" value="FAD-bd_PCMH_sub2"/>
</dbReference>
<reference evidence="8 9" key="1">
    <citation type="submission" date="2020-08" db="EMBL/GenBank/DDBJ databases">
        <title>Plant Genome Project.</title>
        <authorList>
            <person name="Zhang R.-G."/>
        </authorList>
    </citation>
    <scope>NUCLEOTIDE SEQUENCE [LARGE SCALE GENOMIC DNA]</scope>
    <source>
        <tissue evidence="8">Rhizome</tissue>
    </source>
</reference>
<dbReference type="InterPro" id="IPR016170">
    <property type="entry name" value="Cytok_DH_C_sf"/>
</dbReference>
<accession>A0A8J5LTK6</accession>
<dbReference type="Gene3D" id="3.40.462.10">
    <property type="entry name" value="FAD-linked oxidases, C-terminal domain"/>
    <property type="match status" value="1"/>
</dbReference>
<dbReference type="SUPFAM" id="SSF56176">
    <property type="entry name" value="FAD-binding/transporter-associated domain-like"/>
    <property type="match status" value="1"/>
</dbReference>
<protein>
    <recommendedName>
        <fullName evidence="3">cytokinin dehydrogenase</fullName>
        <ecNumber evidence="3">1.5.99.12</ecNumber>
    </recommendedName>
</protein>
<dbReference type="InterPro" id="IPR016166">
    <property type="entry name" value="FAD-bd_PCMH"/>
</dbReference>
<gene>
    <name evidence="8" type="ORF">ZIOFF_008230</name>
</gene>
<dbReference type="AlphaFoldDB" id="A0A8J5LTK6"/>
<dbReference type="SUPFAM" id="SSF55103">
    <property type="entry name" value="FAD-linked oxidases, C-terminal domain"/>
    <property type="match status" value="1"/>
</dbReference>
<keyword evidence="9" id="KW-1185">Reference proteome</keyword>
<evidence type="ECO:0000256" key="4">
    <source>
        <dbReference type="ARBA" id="ARBA00022630"/>
    </source>
</evidence>
<dbReference type="InterPro" id="IPR015345">
    <property type="entry name" value="Cytokinin_DH_FAD/cytokin-bd"/>
</dbReference>
<keyword evidence="4" id="KW-0285">Flavoprotein</keyword>
<evidence type="ECO:0000313" key="8">
    <source>
        <dbReference type="EMBL" id="KAG6534344.1"/>
    </source>
</evidence>
<dbReference type="PANTHER" id="PTHR13878">
    <property type="entry name" value="GULONOLACTONE OXIDASE"/>
    <property type="match status" value="1"/>
</dbReference>
<dbReference type="Gene3D" id="3.30.43.10">
    <property type="entry name" value="Uridine Diphospho-n-acetylenolpyruvylglucosamine Reductase, domain 2"/>
    <property type="match status" value="1"/>
</dbReference>
<evidence type="ECO:0000256" key="6">
    <source>
        <dbReference type="ARBA" id="ARBA00023002"/>
    </source>
</evidence>
<dbReference type="EMBL" id="JACMSC010000002">
    <property type="protein sequence ID" value="KAG6534344.1"/>
    <property type="molecule type" value="Genomic_DNA"/>
</dbReference>
<dbReference type="Gene3D" id="3.30.465.10">
    <property type="match status" value="1"/>
</dbReference>
<evidence type="ECO:0000313" key="9">
    <source>
        <dbReference type="Proteomes" id="UP000734854"/>
    </source>
</evidence>
<dbReference type="InterPro" id="IPR036318">
    <property type="entry name" value="FAD-bd_PCMH-like_sf"/>
</dbReference>
<dbReference type="InterPro" id="IPR016167">
    <property type="entry name" value="FAD-bd_PCMH_sub1"/>
</dbReference>
<evidence type="ECO:0000256" key="1">
    <source>
        <dbReference type="ARBA" id="ARBA00001974"/>
    </source>
</evidence>
<dbReference type="GO" id="GO:0009690">
    <property type="term" value="P:cytokinin metabolic process"/>
    <property type="evidence" value="ECO:0007669"/>
    <property type="project" value="InterPro"/>
</dbReference>
<comment type="caution">
    <text evidence="8">The sequence shown here is derived from an EMBL/GenBank/DDBJ whole genome shotgun (WGS) entry which is preliminary data.</text>
</comment>
<keyword evidence="5" id="KW-0274">FAD</keyword>
<evidence type="ECO:0000256" key="2">
    <source>
        <dbReference type="ARBA" id="ARBA00005466"/>
    </source>
</evidence>
<dbReference type="InterPro" id="IPR006094">
    <property type="entry name" value="Oxid_FAD_bind_N"/>
</dbReference>